<dbReference type="RefSeq" id="WP_136008329.1">
    <property type="nucleotide sequence ID" value="NZ_SRYR01000023.1"/>
</dbReference>
<keyword evidence="4" id="KW-1185">Reference proteome</keyword>
<evidence type="ECO:0000256" key="1">
    <source>
        <dbReference type="ARBA" id="ARBA00034117"/>
    </source>
</evidence>
<sequence length="409" mass="44899">MGSNQYNIKYSSMDQLYIDICTKTQGWYQQLDSWKTSYTSLINMTSFNGQSATAVKSYLGEVHEFLLQSIYVAISRFQADYLLYKNKYYTIEDNIYATMSRETIKSIEDKLSNEVKYLNNISNEIDRSLNSIPDIYWRGKPSKATLEGYFNSEKNSLVALNTSIENYENNQYAVANGELKSLLETLKSTIVLYSGSTNSVLSYKSGDLINKTQVLDLYNKVQSSVEYVENNKEEIELAALNQEEVFSQMQKDYEEALEAREDEGRVKIITGSLAVLIGGAAIILTAGAATPIVVTAAVAGTGSMVYGASNIAEGKEDVYYASIGDLNSVAINPIRDTVFMGNQGVYDLWGNLNMVVAGLCIPVSQAVNGVAGASKSIIAKEAVKAIGKEASFAIGVDWASILLILQPVS</sequence>
<dbReference type="InterPro" id="IPR006829">
    <property type="entry name" value="LXG_dom"/>
</dbReference>
<dbReference type="EMBL" id="SRYR01000023">
    <property type="protein sequence ID" value="TGY38958.1"/>
    <property type="molecule type" value="Genomic_DNA"/>
</dbReference>
<dbReference type="OrthoDB" id="2888882at2"/>
<proteinExistence type="inferred from homology"/>
<comment type="caution">
    <text evidence="3">The sequence shown here is derived from an EMBL/GenBank/DDBJ whole genome shotgun (WGS) entry which is preliminary data.</text>
</comment>
<evidence type="ECO:0000313" key="3">
    <source>
        <dbReference type="EMBL" id="TGY38958.1"/>
    </source>
</evidence>
<organism evidence="3 4">
    <name type="scientific">Clostridium sartagoforme</name>
    <dbReference type="NCBI Taxonomy" id="84031"/>
    <lineage>
        <taxon>Bacteria</taxon>
        <taxon>Bacillati</taxon>
        <taxon>Bacillota</taxon>
        <taxon>Clostridia</taxon>
        <taxon>Eubacteriales</taxon>
        <taxon>Clostridiaceae</taxon>
        <taxon>Clostridium</taxon>
    </lineage>
</organism>
<protein>
    <recommendedName>
        <fullName evidence="2">LXG domain-containing protein</fullName>
    </recommendedName>
</protein>
<comment type="similarity">
    <text evidence="1">In the N-terminal section; belongs to the LXG family.</text>
</comment>
<reference evidence="3 4" key="1">
    <citation type="submission" date="2019-04" db="EMBL/GenBank/DDBJ databases">
        <title>Microbes associate with the intestines of laboratory mice.</title>
        <authorList>
            <person name="Navarre W."/>
            <person name="Wong E."/>
            <person name="Huang K."/>
            <person name="Tropini C."/>
            <person name="Ng K."/>
            <person name="Yu B."/>
        </authorList>
    </citation>
    <scope>NUCLEOTIDE SEQUENCE [LARGE SCALE GENOMIC DNA]</scope>
    <source>
        <strain evidence="3 4">NM50_B9-20</strain>
    </source>
</reference>
<dbReference type="AlphaFoldDB" id="A0A4S2DAU9"/>
<dbReference type="Pfam" id="PF04740">
    <property type="entry name" value="LXG"/>
    <property type="match status" value="1"/>
</dbReference>
<gene>
    <name evidence="3" type="ORF">E5347_16545</name>
</gene>
<dbReference type="PROSITE" id="PS51756">
    <property type="entry name" value="LXG"/>
    <property type="match status" value="1"/>
</dbReference>
<dbReference type="Proteomes" id="UP000306888">
    <property type="component" value="Unassembled WGS sequence"/>
</dbReference>
<name>A0A4S2DAU9_9CLOT</name>
<feature type="domain" description="LXG" evidence="2">
    <location>
        <begin position="4"/>
        <end position="234"/>
    </location>
</feature>
<accession>A0A4S2DAU9</accession>
<evidence type="ECO:0000259" key="2">
    <source>
        <dbReference type="PROSITE" id="PS51756"/>
    </source>
</evidence>
<evidence type="ECO:0000313" key="4">
    <source>
        <dbReference type="Proteomes" id="UP000306888"/>
    </source>
</evidence>